<dbReference type="EMBL" id="BAZW01000007">
    <property type="protein sequence ID" value="GAO29173.1"/>
    <property type="molecule type" value="Genomic_DNA"/>
</dbReference>
<sequence length="433" mass="49662">MKYQIYTARNYKQIAQIEKVSEADLRSIDIVAHVLPFKTNNYVVDELIDWDNYKNDPIFILNFPQKGMLKPEHYQSIARLLDQNADESVIKEAANTIRRQLNPHPAGQTHNLPVLAGEKLSGAQHKYNETMLFFPTQGQTCHAYCTFCFRWPQFTGMDNMKFAMKEIENIIAYIRQHTEITDLLITGGDPMVMKASVLDAYISQLLEADLPHLQTIRIGSKSLAFWPYRYLTDPDAEDILNIFKKITDAGKSLAFMAHFNHPKELSTAAVKAAIEKIRRTGAQIRTQSPLLNHINASANIWAEMWKKQVNLGLIPYYMFIARDTGAQEYFGVSLSRSWDIFRRAYTKVSGIARTVRGPSMSCTPGKVRVIGVSEVHGEKVFVLEFIQGRNSEWVARPFFAQYDTEAFWMSDLKPAFGKKEFFYEEELAEIMLD</sequence>
<dbReference type="OrthoDB" id="9768064at2"/>
<evidence type="ECO:0000313" key="10">
    <source>
        <dbReference type="EMBL" id="GAO29173.1"/>
    </source>
</evidence>
<evidence type="ECO:0000256" key="2">
    <source>
        <dbReference type="ARBA" id="ARBA00001966"/>
    </source>
</evidence>
<accession>A0A0E9LV42</accession>
<evidence type="ECO:0000256" key="3">
    <source>
        <dbReference type="ARBA" id="ARBA00008703"/>
    </source>
</evidence>
<dbReference type="SFLD" id="SFLDG01070">
    <property type="entry name" value="PLP-dependent"/>
    <property type="match status" value="1"/>
</dbReference>
<gene>
    <name evidence="10" type="ORF">JCM15548_11337</name>
</gene>
<dbReference type="SUPFAM" id="SSF102114">
    <property type="entry name" value="Radical SAM enzymes"/>
    <property type="match status" value="1"/>
</dbReference>
<proteinExistence type="inferred from homology"/>
<reference evidence="10 11" key="1">
    <citation type="journal article" date="2015" name="Microbes Environ.">
        <title>Distribution and evolution of nitrogen fixation genes in the phylum bacteroidetes.</title>
        <authorList>
            <person name="Inoue J."/>
            <person name="Oshima K."/>
            <person name="Suda W."/>
            <person name="Sakamoto M."/>
            <person name="Iino T."/>
            <person name="Noda S."/>
            <person name="Hongoh Y."/>
            <person name="Hattori M."/>
            <person name="Ohkuma M."/>
        </authorList>
    </citation>
    <scope>NUCLEOTIDE SEQUENCE [LARGE SCALE GENOMIC DNA]</scope>
    <source>
        <strain evidence="10">JCM 15548</strain>
    </source>
</reference>
<dbReference type="GO" id="GO:0051539">
    <property type="term" value="F:4 iron, 4 sulfur cluster binding"/>
    <property type="evidence" value="ECO:0007669"/>
    <property type="project" value="UniProtKB-KW"/>
</dbReference>
<evidence type="ECO:0000256" key="6">
    <source>
        <dbReference type="ARBA" id="ARBA00022723"/>
    </source>
</evidence>
<keyword evidence="11" id="KW-1185">Reference proteome</keyword>
<keyword evidence="8" id="KW-0408">Iron</keyword>
<keyword evidence="4" id="KW-0004">4Fe-4S</keyword>
<comment type="cofactor">
    <cofactor evidence="1">
        <name>pyridoxal 5'-phosphate</name>
        <dbReference type="ChEBI" id="CHEBI:597326"/>
    </cofactor>
</comment>
<dbReference type="Gene3D" id="3.20.20.70">
    <property type="entry name" value="Aldolase class I"/>
    <property type="match status" value="1"/>
</dbReference>
<dbReference type="RefSeq" id="WP_062123109.1">
    <property type="nucleotide sequence ID" value="NZ_BAZW01000007.1"/>
</dbReference>
<dbReference type="InterPro" id="IPR058240">
    <property type="entry name" value="rSAM_sf"/>
</dbReference>
<evidence type="ECO:0000256" key="7">
    <source>
        <dbReference type="ARBA" id="ARBA00022898"/>
    </source>
</evidence>
<keyword evidence="6" id="KW-0479">Metal-binding</keyword>
<name>A0A0E9LV42_9BACT</name>
<organism evidence="10 11">
    <name type="scientific">Geofilum rubicundum JCM 15548</name>
    <dbReference type="NCBI Taxonomy" id="1236989"/>
    <lineage>
        <taxon>Bacteria</taxon>
        <taxon>Pseudomonadati</taxon>
        <taxon>Bacteroidota</taxon>
        <taxon>Bacteroidia</taxon>
        <taxon>Marinilabiliales</taxon>
        <taxon>Marinilabiliaceae</taxon>
        <taxon>Geofilum</taxon>
    </lineage>
</organism>
<dbReference type="PANTHER" id="PTHR30538:SF0">
    <property type="entry name" value="L-LYSINE 2,3-AMINOMUTASE AQ_1632-RELATED"/>
    <property type="match status" value="1"/>
</dbReference>
<dbReference type="AlphaFoldDB" id="A0A0E9LV42"/>
<evidence type="ECO:0000256" key="4">
    <source>
        <dbReference type="ARBA" id="ARBA00022485"/>
    </source>
</evidence>
<keyword evidence="9" id="KW-0411">Iron-sulfur</keyword>
<dbReference type="SFLD" id="SFLDS00029">
    <property type="entry name" value="Radical_SAM"/>
    <property type="match status" value="1"/>
</dbReference>
<dbReference type="STRING" id="1236989.JCM15548_11337"/>
<comment type="cofactor">
    <cofactor evidence="2">
        <name>[4Fe-4S] cluster</name>
        <dbReference type="ChEBI" id="CHEBI:49883"/>
    </cofactor>
</comment>
<keyword evidence="7" id="KW-0663">Pyridoxal phosphate</keyword>
<dbReference type="InterPro" id="IPR007197">
    <property type="entry name" value="rSAM"/>
</dbReference>
<evidence type="ECO:0000256" key="5">
    <source>
        <dbReference type="ARBA" id="ARBA00022691"/>
    </source>
</evidence>
<keyword evidence="5" id="KW-0949">S-adenosyl-L-methionine</keyword>
<evidence type="ECO:0000256" key="1">
    <source>
        <dbReference type="ARBA" id="ARBA00001933"/>
    </source>
</evidence>
<evidence type="ECO:0000256" key="9">
    <source>
        <dbReference type="ARBA" id="ARBA00023014"/>
    </source>
</evidence>
<evidence type="ECO:0000256" key="8">
    <source>
        <dbReference type="ARBA" id="ARBA00023004"/>
    </source>
</evidence>
<dbReference type="InterPro" id="IPR003739">
    <property type="entry name" value="Lys_aminomutase/Glu_NH3_mut"/>
</dbReference>
<comment type="similarity">
    <text evidence="3">Belongs to the radical SAM superfamily. KamA family.</text>
</comment>
<evidence type="ECO:0000313" key="11">
    <source>
        <dbReference type="Proteomes" id="UP000032900"/>
    </source>
</evidence>
<dbReference type="Proteomes" id="UP000032900">
    <property type="component" value="Unassembled WGS sequence"/>
</dbReference>
<comment type="caution">
    <text evidence="10">The sequence shown here is derived from an EMBL/GenBank/DDBJ whole genome shotgun (WGS) entry which is preliminary data.</text>
</comment>
<dbReference type="GO" id="GO:0003824">
    <property type="term" value="F:catalytic activity"/>
    <property type="evidence" value="ECO:0007669"/>
    <property type="project" value="InterPro"/>
</dbReference>
<dbReference type="GO" id="GO:0046872">
    <property type="term" value="F:metal ion binding"/>
    <property type="evidence" value="ECO:0007669"/>
    <property type="project" value="UniProtKB-KW"/>
</dbReference>
<dbReference type="PANTHER" id="PTHR30538">
    <property type="entry name" value="LYSINE 2,3-AMINOMUTASE-RELATED"/>
    <property type="match status" value="1"/>
</dbReference>
<dbReference type="InterPro" id="IPR013785">
    <property type="entry name" value="Aldolase_TIM"/>
</dbReference>
<protein>
    <submittedName>
        <fullName evidence="10">Lysine 2,3-aminomutase</fullName>
    </submittedName>
</protein>